<keyword evidence="5" id="KW-1185">Reference proteome</keyword>
<dbReference type="Proteomes" id="UP000237923">
    <property type="component" value="Unassembled WGS sequence"/>
</dbReference>
<name>A0A2N9K995_9LACO</name>
<feature type="domain" description="Polysaccharide pyruvyl transferase" evidence="1">
    <location>
        <begin position="33"/>
        <end position="277"/>
    </location>
</feature>
<evidence type="ECO:0000313" key="3">
    <source>
        <dbReference type="EMBL" id="SPE06950.1"/>
    </source>
</evidence>
<reference evidence="2 5" key="2">
    <citation type="submission" date="2018-02" db="EMBL/GenBank/DDBJ databases">
        <authorList>
            <person name="Rodrigo-Torres L."/>
            <person name="Arahal R. D."/>
            <person name="Lucena T."/>
        </authorList>
    </citation>
    <scope>NUCLEOTIDE SEQUENCE [LARGE SCALE GENOMIC DNA]</scope>
    <source>
        <strain evidence="2 5">CECT 8486</strain>
    </source>
</reference>
<dbReference type="InterPro" id="IPR007345">
    <property type="entry name" value="Polysacch_pyruvyl_Trfase"/>
</dbReference>
<organism evidence="3 4">
    <name type="scientific">Leuconostoc suionicum</name>
    <dbReference type="NCBI Taxonomy" id="1511761"/>
    <lineage>
        <taxon>Bacteria</taxon>
        <taxon>Bacillati</taxon>
        <taxon>Bacillota</taxon>
        <taxon>Bacilli</taxon>
        <taxon>Lactobacillales</taxon>
        <taxon>Lactobacillaceae</taxon>
        <taxon>Leuconostoc</taxon>
    </lineage>
</organism>
<dbReference type="KEGG" id="lsu:A6B45_04200"/>
<proteinExistence type="predicted"/>
<keyword evidence="3" id="KW-0808">Transferase</keyword>
<dbReference type="AlphaFoldDB" id="A0A2N9K995"/>
<accession>A0A2N9K995</accession>
<dbReference type="EC" id="2.-.-.-" evidence="3"/>
<reference evidence="3 4" key="1">
    <citation type="submission" date="2018-02" db="EMBL/GenBank/DDBJ databases">
        <authorList>
            <person name="Cohen D.B."/>
            <person name="Kent A.D."/>
        </authorList>
    </citation>
    <scope>NUCLEOTIDE SEQUENCE [LARGE SCALE GENOMIC DNA]</scope>
    <source>
        <strain evidence="3 4">CECT 9216</strain>
    </source>
</reference>
<evidence type="ECO:0000313" key="5">
    <source>
        <dbReference type="Proteomes" id="UP000239237"/>
    </source>
</evidence>
<dbReference type="EMBL" id="OKQU01000001">
    <property type="protein sequence ID" value="SPE06950.1"/>
    <property type="molecule type" value="Genomic_DNA"/>
</dbReference>
<dbReference type="RefSeq" id="WP_072613499.1">
    <property type="nucleotide sequence ID" value="NZ_AP017935.1"/>
</dbReference>
<evidence type="ECO:0000259" key="1">
    <source>
        <dbReference type="Pfam" id="PF04230"/>
    </source>
</evidence>
<evidence type="ECO:0000313" key="2">
    <source>
        <dbReference type="EMBL" id="SPD91671.1"/>
    </source>
</evidence>
<sequence length="345" mass="40334">MANFYIDTTEVVHEIPQNDRPKFYMFGVPSYTNMGDQAVSLAERKYIENEFPTYQYIEIIEEDDDEAIPVVQEHLRSDDIIAFTGGGNMGNLYHNHEEARRKVFATFVDNLTISFPQSIHFEDNEDGEIEKKKSQEAYSKNSNLVLIARDAQSFHRMLTTFDNKVIFTPDMVLYMNSVDWKFERNGALFVLRHDSEKVVKQTTIDSIKRIMGNQRPVNRVDTVLDEPKKITPLTRDTLFEQQLELFSHQEIIITDRWHAMVFSVLTGTPCLLFGNSYGKGKHAYFDWLEQVNWIDYTDETDIDRIENTLKDLMAQKRHDYDVKKDFQQLSDVIKENIKSSKNKKA</sequence>
<dbReference type="GO" id="GO:0016740">
    <property type="term" value="F:transferase activity"/>
    <property type="evidence" value="ECO:0007669"/>
    <property type="project" value="UniProtKB-KW"/>
</dbReference>
<evidence type="ECO:0000313" key="4">
    <source>
        <dbReference type="Proteomes" id="UP000237923"/>
    </source>
</evidence>
<protein>
    <submittedName>
        <fullName evidence="3">General stress protein 30</fullName>
        <ecNumber evidence="3">2.-.-.-</ecNumber>
    </submittedName>
</protein>
<dbReference type="Pfam" id="PF04230">
    <property type="entry name" value="PS_pyruv_trans"/>
    <property type="match status" value="1"/>
</dbReference>
<dbReference type="EMBL" id="OKQR01000001">
    <property type="protein sequence ID" value="SPD91671.1"/>
    <property type="molecule type" value="Genomic_DNA"/>
</dbReference>
<dbReference type="GeneID" id="99673983"/>
<gene>
    <name evidence="3" type="primary">yxaB</name>
    <name evidence="2" type="ORF">LES8486_00655</name>
    <name evidence="3" type="ORF">LES9216_00802</name>
</gene>
<dbReference type="Proteomes" id="UP000239237">
    <property type="component" value="Unassembled WGS sequence"/>
</dbReference>